<feature type="domain" description="Chitin-binding type-3" evidence="2">
    <location>
        <begin position="62"/>
        <end position="103"/>
    </location>
</feature>
<name>A0ABR6VU46_9BACT</name>
<dbReference type="InterPro" id="IPR003610">
    <property type="entry name" value="CBM5/12"/>
</dbReference>
<dbReference type="SUPFAM" id="SSF51055">
    <property type="entry name" value="Carbohydrate binding domain"/>
    <property type="match status" value="1"/>
</dbReference>
<sequence length="321" mass="33829">MTIEIGNSKFLDAWAASGAKSEPNTAKKDLGWQSGERPSFQVMNWLQNTVMQKINHILQNGIALWDEDNAYLTNNIVSHNGVVYIALADNTGSEPPGADWKDITSSDALSVLYDNNSSGLAAGTVQAALDEIVELIDLLSDAIDDFGNPSDYATSAQGAKADTALQPGQGGKLVDLAYAEYSTYGTTLAQIPLDNSKPQITEGVEILSATITPKKTTNKIRATVSGMFSTDVGGVSTVIALFDGGSDALKTTAITAPAAGYIMSVAFDLVYTPGVTTAKTFSVRVGRGQPTFTVHLNGVNGVGMFFNGSSKWTLTLEEIAA</sequence>
<dbReference type="EMBL" id="JACOAF010000030">
    <property type="protein sequence ID" value="MBC3540670.1"/>
    <property type="molecule type" value="Genomic_DNA"/>
</dbReference>
<reference evidence="3 4" key="1">
    <citation type="journal article" date="2019" name="Int. J. Syst. Evol. Microbiol.">
        <title>Rufibacter sediminis sp. nov., isolated from freshwater lake sediment.</title>
        <authorList>
            <person name="Qu J.H."/>
            <person name="Zhang L.J."/>
            <person name="Fu Y.H."/>
            <person name="Li H.F."/>
        </authorList>
    </citation>
    <scope>NUCLEOTIDE SEQUENCE [LARGE SCALE GENOMIC DNA]</scope>
    <source>
        <strain evidence="3 4">H-1</strain>
    </source>
</reference>
<gene>
    <name evidence="3" type="ORF">H7U12_13330</name>
</gene>
<proteinExistence type="predicted"/>
<keyword evidence="1" id="KW-0378">Hydrolase</keyword>
<organism evidence="3 4">
    <name type="scientific">Rufibacter sediminis</name>
    <dbReference type="NCBI Taxonomy" id="2762756"/>
    <lineage>
        <taxon>Bacteria</taxon>
        <taxon>Pseudomonadati</taxon>
        <taxon>Bacteroidota</taxon>
        <taxon>Cytophagia</taxon>
        <taxon>Cytophagales</taxon>
        <taxon>Hymenobacteraceae</taxon>
        <taxon>Rufibacter</taxon>
    </lineage>
</organism>
<evidence type="ECO:0000259" key="2">
    <source>
        <dbReference type="SMART" id="SM00495"/>
    </source>
</evidence>
<dbReference type="RefSeq" id="WP_186638715.1">
    <property type="nucleotide sequence ID" value="NZ_JACOAF010000030.1"/>
</dbReference>
<protein>
    <recommendedName>
        <fullName evidence="2">Chitin-binding type-3 domain-containing protein</fullName>
    </recommendedName>
</protein>
<evidence type="ECO:0000256" key="1">
    <source>
        <dbReference type="ARBA" id="ARBA00022801"/>
    </source>
</evidence>
<evidence type="ECO:0000313" key="4">
    <source>
        <dbReference type="Proteomes" id="UP000659698"/>
    </source>
</evidence>
<comment type="caution">
    <text evidence="3">The sequence shown here is derived from an EMBL/GenBank/DDBJ whole genome shotgun (WGS) entry which is preliminary data.</text>
</comment>
<keyword evidence="4" id="KW-1185">Reference proteome</keyword>
<dbReference type="SMART" id="SM00495">
    <property type="entry name" value="ChtBD3"/>
    <property type="match status" value="1"/>
</dbReference>
<evidence type="ECO:0000313" key="3">
    <source>
        <dbReference type="EMBL" id="MBC3540670.1"/>
    </source>
</evidence>
<dbReference type="InterPro" id="IPR036573">
    <property type="entry name" value="CBM_sf_5/12"/>
</dbReference>
<accession>A0ABR6VU46</accession>
<dbReference type="Gene3D" id="2.10.10.20">
    <property type="entry name" value="Carbohydrate-binding module superfamily 5/12"/>
    <property type="match status" value="1"/>
</dbReference>
<dbReference type="Proteomes" id="UP000659698">
    <property type="component" value="Unassembled WGS sequence"/>
</dbReference>